<evidence type="ECO:0000313" key="1">
    <source>
        <dbReference type="EMBL" id="CAG8796349.1"/>
    </source>
</evidence>
<organism evidence="1 2">
    <name type="scientific">Cetraspora pellucida</name>
    <dbReference type="NCBI Taxonomy" id="1433469"/>
    <lineage>
        <taxon>Eukaryota</taxon>
        <taxon>Fungi</taxon>
        <taxon>Fungi incertae sedis</taxon>
        <taxon>Mucoromycota</taxon>
        <taxon>Glomeromycotina</taxon>
        <taxon>Glomeromycetes</taxon>
        <taxon>Diversisporales</taxon>
        <taxon>Gigasporaceae</taxon>
        <taxon>Cetraspora</taxon>
    </lineage>
</organism>
<dbReference type="Proteomes" id="UP000789366">
    <property type="component" value="Unassembled WGS sequence"/>
</dbReference>
<feature type="non-terminal residue" evidence="1">
    <location>
        <position position="1"/>
    </location>
</feature>
<accession>A0ACA9RJY1</accession>
<sequence length="121" mass="14405">DAISQTIYGLIEKIKYPSDKRLMQVCYDALLDIKGEGFTNKIKHNSWKCFFNKHVHTLAQKFCRQGRNNIVQRIKDSIHAEFERLIKLKRENHQVTHDEEQRFKNLKIIQECYSKLNSPVD</sequence>
<proteinExistence type="predicted"/>
<name>A0ACA9RJY1_9GLOM</name>
<reference evidence="1" key="1">
    <citation type="submission" date="2021-06" db="EMBL/GenBank/DDBJ databases">
        <authorList>
            <person name="Kallberg Y."/>
            <person name="Tangrot J."/>
            <person name="Rosling A."/>
        </authorList>
    </citation>
    <scope>NUCLEOTIDE SEQUENCE</scope>
    <source>
        <strain evidence="1">28 12/20/2015</strain>
    </source>
</reference>
<gene>
    <name evidence="1" type="ORF">SPELUC_LOCUS17662</name>
</gene>
<dbReference type="EMBL" id="CAJVPW010074634">
    <property type="protein sequence ID" value="CAG8796349.1"/>
    <property type="molecule type" value="Genomic_DNA"/>
</dbReference>
<comment type="caution">
    <text evidence="1">The sequence shown here is derived from an EMBL/GenBank/DDBJ whole genome shotgun (WGS) entry which is preliminary data.</text>
</comment>
<evidence type="ECO:0000313" key="2">
    <source>
        <dbReference type="Proteomes" id="UP000789366"/>
    </source>
</evidence>
<feature type="non-terminal residue" evidence="1">
    <location>
        <position position="121"/>
    </location>
</feature>
<keyword evidence="2" id="KW-1185">Reference proteome</keyword>
<protein>
    <submittedName>
        <fullName evidence="1">1353_t:CDS:1</fullName>
    </submittedName>
</protein>